<feature type="non-terminal residue" evidence="1">
    <location>
        <position position="93"/>
    </location>
</feature>
<evidence type="ECO:0000313" key="1">
    <source>
        <dbReference type="EMBL" id="KAK1880001.1"/>
    </source>
</evidence>
<accession>A0AAD9BAA7</accession>
<comment type="caution">
    <text evidence="1">The sequence shown here is derived from an EMBL/GenBank/DDBJ whole genome shotgun (WGS) entry which is preliminary data.</text>
</comment>
<sequence length="93" mass="10496">MSRDLTFSRPSGDNMLTPSFKGGVILRTRDLVNLPGSSPVVLTVYTEERAHYETIFTLPHRWFIRGLCQTNFWSLQKDTLVLDPGAKVQSAGR</sequence>
<proteinExistence type="predicted"/>
<organism evidence="1 2">
    <name type="scientific">Dissostichus eleginoides</name>
    <name type="common">Patagonian toothfish</name>
    <name type="synonym">Dissostichus amissus</name>
    <dbReference type="NCBI Taxonomy" id="100907"/>
    <lineage>
        <taxon>Eukaryota</taxon>
        <taxon>Metazoa</taxon>
        <taxon>Chordata</taxon>
        <taxon>Craniata</taxon>
        <taxon>Vertebrata</taxon>
        <taxon>Euteleostomi</taxon>
        <taxon>Actinopterygii</taxon>
        <taxon>Neopterygii</taxon>
        <taxon>Teleostei</taxon>
        <taxon>Neoteleostei</taxon>
        <taxon>Acanthomorphata</taxon>
        <taxon>Eupercaria</taxon>
        <taxon>Perciformes</taxon>
        <taxon>Notothenioidei</taxon>
        <taxon>Nototheniidae</taxon>
        <taxon>Dissostichus</taxon>
    </lineage>
</organism>
<reference evidence="1" key="1">
    <citation type="submission" date="2023-04" db="EMBL/GenBank/DDBJ databases">
        <title>Chromosome-level genome of Chaenocephalus aceratus.</title>
        <authorList>
            <person name="Park H."/>
        </authorList>
    </citation>
    <scope>NUCLEOTIDE SEQUENCE</scope>
    <source>
        <strain evidence="1">DE</strain>
        <tissue evidence="1">Muscle</tissue>
    </source>
</reference>
<keyword evidence="2" id="KW-1185">Reference proteome</keyword>
<gene>
    <name evidence="1" type="ORF">KUDE01_025530</name>
</gene>
<name>A0AAD9BAA7_DISEL</name>
<dbReference type="EMBL" id="JASDAP010000025">
    <property type="protein sequence ID" value="KAK1880001.1"/>
    <property type="molecule type" value="Genomic_DNA"/>
</dbReference>
<dbReference type="AlphaFoldDB" id="A0AAD9BAA7"/>
<protein>
    <submittedName>
        <fullName evidence="1">Bifunctional purine biosynthesis protein PurH</fullName>
    </submittedName>
</protein>
<evidence type="ECO:0000313" key="2">
    <source>
        <dbReference type="Proteomes" id="UP001228049"/>
    </source>
</evidence>
<dbReference type="Proteomes" id="UP001228049">
    <property type="component" value="Unassembled WGS sequence"/>
</dbReference>